<dbReference type="RefSeq" id="WP_089451872.1">
    <property type="nucleotide sequence ID" value="NZ_NKFA01000008.1"/>
</dbReference>
<organism evidence="1 2">
    <name type="scientific">Burkholderia aenigmatica</name>
    <dbReference type="NCBI Taxonomy" id="2015348"/>
    <lineage>
        <taxon>Bacteria</taxon>
        <taxon>Pseudomonadati</taxon>
        <taxon>Pseudomonadota</taxon>
        <taxon>Betaproteobacteria</taxon>
        <taxon>Burkholderiales</taxon>
        <taxon>Burkholderiaceae</taxon>
        <taxon>Burkholderia</taxon>
        <taxon>Burkholderia cepacia complex</taxon>
    </lineage>
</organism>
<comment type="caution">
    <text evidence="1">The sequence shown here is derived from an EMBL/GenBank/DDBJ whole genome shotgun (WGS) entry which is preliminary data.</text>
</comment>
<dbReference type="Pfam" id="PF11042">
    <property type="entry name" value="DUF2750"/>
    <property type="match status" value="1"/>
</dbReference>
<evidence type="ECO:0008006" key="3">
    <source>
        <dbReference type="Google" id="ProtNLM"/>
    </source>
</evidence>
<proteinExistence type="predicted"/>
<evidence type="ECO:0000313" key="2">
    <source>
        <dbReference type="Proteomes" id="UP000214600"/>
    </source>
</evidence>
<protein>
    <recommendedName>
        <fullName evidence="3">DUF2750 domain-containing protein</fullName>
    </recommendedName>
</protein>
<dbReference type="Proteomes" id="UP000214600">
    <property type="component" value="Unassembled WGS sequence"/>
</dbReference>
<dbReference type="AlphaFoldDB" id="A0A228IHX3"/>
<name>A0A228IHX3_9BURK</name>
<sequence length="127" mass="14334">MALHPQKIESVLRLDAQARLDYFIRKIADSEVVWGLFDTGWATATAEGRMAIPFWPEQDFAALCADDAWTGFHAETIPLDAFLSRWLPGMEKDQRLCAVFPAPADNGQLVLPRDLLASIRLELTQYE</sequence>
<evidence type="ECO:0000313" key="1">
    <source>
        <dbReference type="EMBL" id="OXI41739.1"/>
    </source>
</evidence>
<dbReference type="EMBL" id="NKFA01000008">
    <property type="protein sequence ID" value="OXI41739.1"/>
    <property type="molecule type" value="Genomic_DNA"/>
</dbReference>
<reference evidence="1 2" key="2">
    <citation type="submission" date="2017-08" db="EMBL/GenBank/DDBJ databases">
        <title>WGS of novel Burkholderia cepaca complex species.</title>
        <authorList>
            <person name="Lipuma J."/>
            <person name="Spilker T."/>
        </authorList>
    </citation>
    <scope>NUCLEOTIDE SEQUENCE [LARGE SCALE GENOMIC DNA]</scope>
    <source>
        <strain evidence="1 2">AU17325</strain>
    </source>
</reference>
<gene>
    <name evidence="1" type="ORF">CFB84_20875</name>
</gene>
<dbReference type="OrthoDB" id="2936081at2"/>
<dbReference type="InterPro" id="IPR021284">
    <property type="entry name" value="DUF2750"/>
</dbReference>
<accession>A0A228IHX3</accession>
<reference evidence="2" key="1">
    <citation type="submission" date="2017-06" db="EMBL/GenBank/DDBJ databases">
        <authorList>
            <person name="LiPuma J."/>
            <person name="Spilker T."/>
        </authorList>
    </citation>
    <scope>NUCLEOTIDE SEQUENCE [LARGE SCALE GENOMIC DNA]</scope>
    <source>
        <strain evidence="2">AU17325</strain>
    </source>
</reference>